<keyword evidence="11" id="KW-1185">Reference proteome</keyword>
<feature type="binding site" evidence="8">
    <location>
        <position position="21"/>
    </location>
    <ligand>
        <name>phosphoenolpyruvate</name>
        <dbReference type="ChEBI" id="CHEBI:58702"/>
    </ligand>
</feature>
<dbReference type="AlphaFoldDB" id="K0IN11"/>
<dbReference type="InParanoid" id="K0IN11"/>
<feature type="binding site" evidence="8">
    <location>
        <position position="168"/>
    </location>
    <ligand>
        <name>phosphoenolpyruvate</name>
        <dbReference type="ChEBI" id="CHEBI:58702"/>
    </ligand>
</feature>
<feature type="binding site" evidence="8">
    <location>
        <position position="167"/>
    </location>
    <ligand>
        <name>3-phosphoshikimate</name>
        <dbReference type="ChEBI" id="CHEBI:145989"/>
    </ligand>
</feature>
<dbReference type="RefSeq" id="WP_015019101.1">
    <property type="nucleotide sequence ID" value="NC_018719.1"/>
</dbReference>
<comment type="function">
    <text evidence="8">Catalyzes the transfer of the enolpyruvyl moiety of phosphoenolpyruvate (PEP) to the 5-hydroxyl of shikimate-3-phosphate (S3P) to produce enolpyruvyl shikimate-3-phosphate and inorganic phosphate.</text>
</comment>
<dbReference type="GO" id="GO:0009423">
    <property type="term" value="P:chorismate biosynthetic process"/>
    <property type="evidence" value="ECO:0007669"/>
    <property type="project" value="UniProtKB-UniRule"/>
</dbReference>
<dbReference type="GeneID" id="13797890"/>
<gene>
    <name evidence="8 10" type="primary">aroA</name>
    <name evidence="10" type="ordered locus">Ngar_c16310</name>
</gene>
<dbReference type="Proteomes" id="UP000008037">
    <property type="component" value="Chromosome"/>
</dbReference>
<sequence length="433" mass="46247">MVSILVRKSKIAGSVRCPSSKSYSHRAIAIASLAERQSTITNALLARDTLATLASCRALGAEIKHEGTTVQVKGRHTFEPPENVINAENSGTTIRIMTAMSGLVRTGYTVLTGDESLRKRPMQPILDALAQLGVEAHSTKGNGTPPLIVKGGGIRGGTTVIDGSISSQFISGLLIAGIYADSEIVMRIKGNLVSKPYVSATLATMKHFGVTVDHRSDMLEYQIKNARYCATKFDVPSDFSTAALILAAGALVGEKLEVKGLNFALPQGDSQIVDILKQMGCPIKIDKSKGEVVVQKAEELEGGDFNLNDTPDLLPVVSILALKAKTPVTITGVAHARVKETDRVANIASELTKFGARIKEFQDGLKITAPKPLKNASLKAYNDHRLFMAFTIASMMTEKSVVAGAESVDVSYPAFIQDMKDLGAKISPAPDRE</sequence>
<reference evidence="10 11" key="1">
    <citation type="journal article" date="2012" name="Environ. Microbiol.">
        <title>The genome of the ammonia-oxidizing Candidatus Nitrososphaera gargensis: insights into metabolic versatility and environmental adaptations.</title>
        <authorList>
            <person name="Spang A."/>
            <person name="Poehlein A."/>
            <person name="Offre P."/>
            <person name="Zumbragel S."/>
            <person name="Haider S."/>
            <person name="Rychlik N."/>
            <person name="Nowka B."/>
            <person name="Schmeisser C."/>
            <person name="Lebedeva E.V."/>
            <person name="Rattei T."/>
            <person name="Bohm C."/>
            <person name="Schmid M."/>
            <person name="Galushko A."/>
            <person name="Hatzenpichler R."/>
            <person name="Weinmaier T."/>
            <person name="Daniel R."/>
            <person name="Schleper C."/>
            <person name="Spieck E."/>
            <person name="Streit W."/>
            <person name="Wagner M."/>
        </authorList>
    </citation>
    <scope>NUCLEOTIDE SEQUENCE [LARGE SCALE GENOMIC DNA]</scope>
    <source>
        <strain evidence="11">Ga9.2</strain>
    </source>
</reference>
<dbReference type="PANTHER" id="PTHR21090:SF5">
    <property type="entry name" value="PENTAFUNCTIONAL AROM POLYPEPTIDE"/>
    <property type="match status" value="1"/>
</dbReference>
<dbReference type="PANTHER" id="PTHR21090">
    <property type="entry name" value="AROM/DEHYDROQUINATE SYNTHASE"/>
    <property type="match status" value="1"/>
</dbReference>
<name>K0IN11_NITGG</name>
<feature type="binding site" evidence="8">
    <location>
        <position position="166"/>
    </location>
    <ligand>
        <name>3-phosphoshikimate</name>
        <dbReference type="ChEBI" id="CHEBI:145989"/>
    </ligand>
</feature>
<evidence type="ECO:0000256" key="6">
    <source>
        <dbReference type="ARBA" id="ARBA00023141"/>
    </source>
</evidence>
<dbReference type="InterPro" id="IPR001986">
    <property type="entry name" value="Enolpyruvate_Tfrase_dom"/>
</dbReference>
<comment type="pathway">
    <text evidence="1">Metabolic intermediate biosynthesis; chorismate biosynthesis; chorismate from D-erythrose 4-phosphate and phosphoenolpyruvate: step 6/7.</text>
</comment>
<comment type="similarity">
    <text evidence="2 8">Belongs to the EPSP synthase family.</text>
</comment>
<evidence type="ECO:0000259" key="9">
    <source>
        <dbReference type="Pfam" id="PF00275"/>
    </source>
</evidence>
<dbReference type="HOGENOM" id="CLU_024321_0_0_2"/>
<dbReference type="PIRSF" id="PIRSF000505">
    <property type="entry name" value="EPSPS"/>
    <property type="match status" value="1"/>
</dbReference>
<feature type="binding site" evidence="8">
    <location>
        <position position="21"/>
    </location>
    <ligand>
        <name>3-phosphoshikimate</name>
        <dbReference type="ChEBI" id="CHEBI:145989"/>
    </ligand>
</feature>
<feature type="binding site" evidence="8">
    <location>
        <position position="22"/>
    </location>
    <ligand>
        <name>3-phosphoshikimate</name>
        <dbReference type="ChEBI" id="CHEBI:145989"/>
    </ligand>
</feature>
<dbReference type="SUPFAM" id="SSF55205">
    <property type="entry name" value="EPT/RTPC-like"/>
    <property type="match status" value="1"/>
</dbReference>
<keyword evidence="3 8" id="KW-0963">Cytoplasm</keyword>
<feature type="binding site" evidence="8">
    <location>
        <position position="339"/>
    </location>
    <ligand>
        <name>3-phosphoshikimate</name>
        <dbReference type="ChEBI" id="CHEBI:145989"/>
    </ligand>
</feature>
<comment type="subcellular location">
    <subcellularLocation>
        <location evidence="8">Cytoplasm</location>
    </subcellularLocation>
</comment>
<feature type="binding site" evidence="8">
    <location>
        <position position="91"/>
    </location>
    <ligand>
        <name>phosphoenolpyruvate</name>
        <dbReference type="ChEBI" id="CHEBI:58702"/>
    </ligand>
</feature>
<evidence type="ECO:0000256" key="8">
    <source>
        <dbReference type="HAMAP-Rule" id="MF_00210"/>
    </source>
</evidence>
<dbReference type="OrthoDB" id="43788at2157"/>
<dbReference type="InterPro" id="IPR013792">
    <property type="entry name" value="RNA3'P_cycl/enolpyr_Trfase_a/b"/>
</dbReference>
<dbReference type="GO" id="GO:0005737">
    <property type="term" value="C:cytoplasm"/>
    <property type="evidence" value="ECO:0007669"/>
    <property type="project" value="UniProtKB-SubCell"/>
</dbReference>
<dbReference type="EMBL" id="CP002408">
    <property type="protein sequence ID" value="AFU58564.1"/>
    <property type="molecule type" value="Genomic_DNA"/>
</dbReference>
<dbReference type="UniPathway" id="UPA00053">
    <property type="reaction ID" value="UER00089"/>
</dbReference>
<feature type="binding site" evidence="8">
    <location>
        <position position="312"/>
    </location>
    <ligand>
        <name>3-phosphoshikimate</name>
        <dbReference type="ChEBI" id="CHEBI:145989"/>
    </ligand>
</feature>
<dbReference type="Gene3D" id="3.65.10.10">
    <property type="entry name" value="Enolpyruvate transferase domain"/>
    <property type="match status" value="2"/>
</dbReference>
<feature type="binding site" evidence="8">
    <location>
        <position position="385"/>
    </location>
    <ligand>
        <name>phosphoenolpyruvate</name>
        <dbReference type="ChEBI" id="CHEBI:58702"/>
    </ligand>
</feature>
<feature type="binding site" evidence="8">
    <location>
        <position position="26"/>
    </location>
    <ligand>
        <name>3-phosphoshikimate</name>
        <dbReference type="ChEBI" id="CHEBI:145989"/>
    </ligand>
</feature>
<accession>K0IN11</accession>
<comment type="catalytic activity">
    <reaction evidence="7">
        <text>3-phosphoshikimate + phosphoenolpyruvate = 5-O-(1-carboxyvinyl)-3-phosphoshikimate + phosphate</text>
        <dbReference type="Rhea" id="RHEA:21256"/>
        <dbReference type="ChEBI" id="CHEBI:43474"/>
        <dbReference type="ChEBI" id="CHEBI:57701"/>
        <dbReference type="ChEBI" id="CHEBI:58702"/>
        <dbReference type="ChEBI" id="CHEBI:145989"/>
        <dbReference type="EC" id="2.5.1.19"/>
    </reaction>
    <physiologicalReaction direction="left-to-right" evidence="7">
        <dbReference type="Rhea" id="RHEA:21257"/>
    </physiologicalReaction>
</comment>
<dbReference type="Pfam" id="PF00275">
    <property type="entry name" value="EPSP_synthase"/>
    <property type="match status" value="1"/>
</dbReference>
<dbReference type="PATRIC" id="fig|1237085.11.peg.1603"/>
<dbReference type="GO" id="GO:0009073">
    <property type="term" value="P:aromatic amino acid family biosynthetic process"/>
    <property type="evidence" value="ECO:0007669"/>
    <property type="project" value="UniProtKB-KW"/>
</dbReference>
<dbReference type="KEGG" id="nga:Ngar_c16310"/>
<evidence type="ECO:0000256" key="7">
    <source>
        <dbReference type="ARBA" id="ARBA00044633"/>
    </source>
</evidence>
<feature type="binding site" evidence="8">
    <location>
        <position position="194"/>
    </location>
    <ligand>
        <name>3-phosphoshikimate</name>
        <dbReference type="ChEBI" id="CHEBI:145989"/>
    </ligand>
</feature>
<dbReference type="InterPro" id="IPR036968">
    <property type="entry name" value="Enolpyruvate_Tfrase_sf"/>
</dbReference>
<evidence type="ECO:0000313" key="11">
    <source>
        <dbReference type="Proteomes" id="UP000008037"/>
    </source>
</evidence>
<keyword evidence="5 8" id="KW-0808">Transferase</keyword>
<dbReference type="InterPro" id="IPR006264">
    <property type="entry name" value="EPSP_synthase"/>
</dbReference>
<comment type="subunit">
    <text evidence="8">Monomer.</text>
</comment>
<evidence type="ECO:0000256" key="2">
    <source>
        <dbReference type="ARBA" id="ARBA00009948"/>
    </source>
</evidence>
<keyword evidence="4 8" id="KW-0028">Amino-acid biosynthesis</keyword>
<feature type="domain" description="Enolpyruvate transferase" evidence="9">
    <location>
        <begin position="9"/>
        <end position="419"/>
    </location>
</feature>
<dbReference type="FunFam" id="3.65.10.10:FF:000005">
    <property type="entry name" value="3-phosphoshikimate 1-carboxyvinyltransferase"/>
    <property type="match status" value="1"/>
</dbReference>
<evidence type="ECO:0000256" key="1">
    <source>
        <dbReference type="ARBA" id="ARBA00004811"/>
    </source>
</evidence>
<feature type="binding site" evidence="8">
    <location>
        <position position="168"/>
    </location>
    <ligand>
        <name>3-phosphoshikimate</name>
        <dbReference type="ChEBI" id="CHEBI:145989"/>
    </ligand>
</feature>
<dbReference type="STRING" id="1237085.Ngar_c16310"/>
<protein>
    <recommendedName>
        <fullName evidence="8">3-phosphoshikimate 1-carboxyvinyltransferase</fullName>
        <ecNumber evidence="8">2.5.1.19</ecNumber>
    </recommendedName>
    <alternativeName>
        <fullName evidence="8">5-enolpyruvylshikimate-3-phosphate synthase</fullName>
        <shortName evidence="8">EPSP synthase</shortName>
        <shortName evidence="8">EPSPS</shortName>
    </alternativeName>
</protein>
<dbReference type="GO" id="GO:0008652">
    <property type="term" value="P:amino acid biosynthetic process"/>
    <property type="evidence" value="ECO:0007669"/>
    <property type="project" value="UniProtKB-KW"/>
</dbReference>
<dbReference type="NCBIfam" id="TIGR01356">
    <property type="entry name" value="aroA"/>
    <property type="match status" value="1"/>
</dbReference>
<evidence type="ECO:0000256" key="5">
    <source>
        <dbReference type="ARBA" id="ARBA00022679"/>
    </source>
</evidence>
<feature type="active site" description="Proton acceptor" evidence="8">
    <location>
        <position position="312"/>
    </location>
</feature>
<evidence type="ECO:0000256" key="4">
    <source>
        <dbReference type="ARBA" id="ARBA00022605"/>
    </source>
</evidence>
<dbReference type="EC" id="2.5.1.19" evidence="8"/>
<dbReference type="CDD" id="cd01556">
    <property type="entry name" value="EPSP_synthase"/>
    <property type="match status" value="1"/>
</dbReference>
<dbReference type="HAMAP" id="MF_00210">
    <property type="entry name" value="EPSP_synth"/>
    <property type="match status" value="1"/>
</dbReference>
<dbReference type="GO" id="GO:0003866">
    <property type="term" value="F:3-phosphoshikimate 1-carboxyvinyltransferase activity"/>
    <property type="evidence" value="ECO:0007669"/>
    <property type="project" value="UniProtKB-UniRule"/>
</dbReference>
<evidence type="ECO:0000313" key="10">
    <source>
        <dbReference type="EMBL" id="AFU58564.1"/>
    </source>
</evidence>
<feature type="binding site" evidence="8">
    <location>
        <position position="343"/>
    </location>
    <ligand>
        <name>phosphoenolpyruvate</name>
        <dbReference type="ChEBI" id="CHEBI:58702"/>
    </ligand>
</feature>
<proteinExistence type="inferred from homology"/>
<feature type="binding site" evidence="8">
    <location>
        <position position="120"/>
    </location>
    <ligand>
        <name>phosphoenolpyruvate</name>
        <dbReference type="ChEBI" id="CHEBI:58702"/>
    </ligand>
</feature>
<organism evidence="10 11">
    <name type="scientific">Nitrososphaera gargensis (strain Ga9.2)</name>
    <dbReference type="NCBI Taxonomy" id="1237085"/>
    <lineage>
        <taxon>Archaea</taxon>
        <taxon>Nitrososphaerota</taxon>
        <taxon>Nitrososphaeria</taxon>
        <taxon>Nitrososphaerales</taxon>
        <taxon>Nitrososphaeraceae</taxon>
        <taxon>Nitrososphaera</taxon>
    </lineage>
</organism>
<keyword evidence="6 8" id="KW-0057">Aromatic amino acid biosynthesis</keyword>
<dbReference type="FunCoup" id="K0IN11">
    <property type="interactions" value="123"/>
</dbReference>
<evidence type="ECO:0000256" key="3">
    <source>
        <dbReference type="ARBA" id="ARBA00022490"/>
    </source>
</evidence>
<comment type="caution">
    <text evidence="8">Lacks conserved residue(s) required for the propagation of feature annotation.</text>
</comment>